<feature type="region of interest" description="Disordered" evidence="2">
    <location>
        <begin position="13"/>
        <end position="45"/>
    </location>
</feature>
<reference evidence="5" key="1">
    <citation type="submission" date="2017-02" db="EMBL/GenBank/DDBJ databases">
        <authorList>
            <person name="Scherlach K."/>
        </authorList>
    </citation>
    <scope>NUCLEOTIDE SEQUENCE</scope>
    <source>
        <strain evidence="5">ST036079</strain>
    </source>
</reference>
<dbReference type="EMBL" id="LT797838">
    <property type="protein sequence ID" value="SKB24642.1"/>
    <property type="molecule type" value="Genomic_DNA"/>
</dbReference>
<dbReference type="PROSITE" id="PS50405">
    <property type="entry name" value="GST_CTER"/>
    <property type="match status" value="1"/>
</dbReference>
<dbReference type="AlphaFoldDB" id="A0A4D8TTT0"/>
<dbReference type="InterPro" id="IPR040079">
    <property type="entry name" value="Glutathione_S-Trfase"/>
</dbReference>
<dbReference type="CDD" id="cd03188">
    <property type="entry name" value="GST_C_Beta"/>
    <property type="match status" value="1"/>
</dbReference>
<dbReference type="PANTHER" id="PTHR44051:SF8">
    <property type="entry name" value="GLUTATHIONE S-TRANSFERASE GSTA"/>
    <property type="match status" value="1"/>
</dbReference>
<dbReference type="Pfam" id="PF00043">
    <property type="entry name" value="GST_C"/>
    <property type="match status" value="1"/>
</dbReference>
<dbReference type="CDD" id="cd03057">
    <property type="entry name" value="GST_N_Beta"/>
    <property type="match status" value="1"/>
</dbReference>
<dbReference type="InterPro" id="IPR010987">
    <property type="entry name" value="Glutathione-S-Trfase_C-like"/>
</dbReference>
<evidence type="ECO:0000259" key="4">
    <source>
        <dbReference type="PROSITE" id="PS50405"/>
    </source>
</evidence>
<dbReference type="Gene3D" id="3.40.30.10">
    <property type="entry name" value="Glutaredoxin"/>
    <property type="match status" value="1"/>
</dbReference>
<evidence type="ECO:0008006" key="6">
    <source>
        <dbReference type="Google" id="ProtNLM"/>
    </source>
</evidence>
<comment type="similarity">
    <text evidence="1">Belongs to the GST superfamily.</text>
</comment>
<evidence type="ECO:0000259" key="3">
    <source>
        <dbReference type="PROSITE" id="PS50404"/>
    </source>
</evidence>
<feature type="domain" description="GST C-terminal" evidence="4">
    <location>
        <begin position="136"/>
        <end position="253"/>
    </location>
</feature>
<dbReference type="NCBIfam" id="NF007831">
    <property type="entry name" value="PRK10542.1"/>
    <property type="match status" value="1"/>
</dbReference>
<dbReference type="InterPro" id="IPR036282">
    <property type="entry name" value="Glutathione-S-Trfase_C_sf"/>
</dbReference>
<dbReference type="PROSITE" id="PS50404">
    <property type="entry name" value="GST_NTER"/>
    <property type="match status" value="1"/>
</dbReference>
<dbReference type="SFLD" id="SFLDG00358">
    <property type="entry name" value="Main_(cytGST)"/>
    <property type="match status" value="1"/>
</dbReference>
<dbReference type="Pfam" id="PF02798">
    <property type="entry name" value="GST_N"/>
    <property type="match status" value="1"/>
</dbReference>
<dbReference type="SFLD" id="SFLDG01150">
    <property type="entry name" value="Main.1:_Beta-like"/>
    <property type="match status" value="1"/>
</dbReference>
<name>A0A4D8TTT0_BURGA</name>
<dbReference type="PANTHER" id="PTHR44051">
    <property type="entry name" value="GLUTATHIONE S-TRANSFERASE-RELATED"/>
    <property type="match status" value="1"/>
</dbReference>
<proteinExistence type="inferred from homology"/>
<organism evidence="5">
    <name type="scientific">Burkholderia gladioli</name>
    <name type="common">Pseudomonas marginata</name>
    <name type="synonym">Phytomonas marginata</name>
    <dbReference type="NCBI Taxonomy" id="28095"/>
    <lineage>
        <taxon>Bacteria</taxon>
        <taxon>Pseudomonadati</taxon>
        <taxon>Pseudomonadota</taxon>
        <taxon>Betaproteobacteria</taxon>
        <taxon>Burkholderiales</taxon>
        <taxon>Burkholderiaceae</taxon>
        <taxon>Burkholderia</taxon>
    </lineage>
</organism>
<evidence type="ECO:0000256" key="2">
    <source>
        <dbReference type="SAM" id="MobiDB-lite"/>
    </source>
</evidence>
<dbReference type="InterPro" id="IPR036249">
    <property type="entry name" value="Thioredoxin-like_sf"/>
</dbReference>
<evidence type="ECO:0000313" key="5">
    <source>
        <dbReference type="EMBL" id="SKB24642.1"/>
    </source>
</evidence>
<accession>A0A4D8TTT0</accession>
<sequence length="253" mass="27957">MGKPRVDRIFLDESSSAGIASPRHAADEDRFEDSLPAGDVDSSSRQKETSMKLYFAPGSCGLAPQIALREADQAFELVKVDFATKQTAEGDYFKVTRKGFVPALQIGEGEVLTEGAVILQWIADACPERALLPSTGTRERYTALAWLNFVATDLHKGMAVMFSPFVDEASKARFAEGNLARNFAYVDRHLARHDYLLGERFSVADAYLYNVLCWPPRVGIDISGHAHIQAFMARMARRPSVRASREAEGLPVE</sequence>
<protein>
    <recommendedName>
        <fullName evidence="6">Glutathione S-transferase</fullName>
    </recommendedName>
</protein>
<dbReference type="InterPro" id="IPR004046">
    <property type="entry name" value="GST_C"/>
</dbReference>
<dbReference type="SUPFAM" id="SSF52833">
    <property type="entry name" value="Thioredoxin-like"/>
    <property type="match status" value="1"/>
</dbReference>
<evidence type="ECO:0000256" key="1">
    <source>
        <dbReference type="RuleBase" id="RU003494"/>
    </source>
</evidence>
<dbReference type="SFLD" id="SFLDS00019">
    <property type="entry name" value="Glutathione_Transferase_(cytos"/>
    <property type="match status" value="1"/>
</dbReference>
<dbReference type="InterPro" id="IPR004045">
    <property type="entry name" value="Glutathione_S-Trfase_N"/>
</dbReference>
<reference evidence="5" key="2">
    <citation type="submission" date="2019-04" db="EMBL/GenBank/DDBJ databases">
        <title>Antibiotic -producing symbionts dynamically transition between plant pathogenicity and insect- defensive mutualism.</title>
        <authorList>
            <person name="Florez L."/>
        </authorList>
    </citation>
    <scope>NUCLEOTIDE SEQUENCE</scope>
    <source>
        <strain evidence="5">ST036079</strain>
    </source>
</reference>
<dbReference type="SUPFAM" id="SSF47616">
    <property type="entry name" value="GST C-terminal domain-like"/>
    <property type="match status" value="1"/>
</dbReference>
<dbReference type="Gene3D" id="1.20.1050.10">
    <property type="match status" value="1"/>
</dbReference>
<feature type="domain" description="GST N-terminal" evidence="3">
    <location>
        <begin position="48"/>
        <end position="130"/>
    </location>
</feature>